<keyword evidence="1 4" id="KW-0963">Cytoplasm</keyword>
<dbReference type="AlphaFoldDB" id="A0A0A3HV74"/>
<keyword evidence="5" id="KW-0282">Flagellum</keyword>
<dbReference type="Pfam" id="PF02623">
    <property type="entry name" value="FliW"/>
    <property type="match status" value="1"/>
</dbReference>
<dbReference type="Proteomes" id="UP000030408">
    <property type="component" value="Unassembled WGS sequence"/>
</dbReference>
<dbReference type="InterPro" id="IPR024046">
    <property type="entry name" value="Flagellar_assmbl_FliW_dom_sf"/>
</dbReference>
<dbReference type="eggNOG" id="COG1699">
    <property type="taxonomic scope" value="Bacteria"/>
</dbReference>
<reference evidence="5 6" key="1">
    <citation type="submission" date="2014-02" db="EMBL/GenBank/DDBJ databases">
        <title>Draft genome sequence of Lysinibacillus sinduriensis JCM 15800.</title>
        <authorList>
            <person name="Zhang F."/>
            <person name="Wang G."/>
            <person name="Zhang L."/>
        </authorList>
    </citation>
    <scope>NUCLEOTIDE SEQUENCE [LARGE SCALE GENOMIC DNA]</scope>
    <source>
        <strain evidence="5 6">JCM 15800</strain>
    </source>
</reference>
<organism evidence="5 6">
    <name type="scientific">Ureibacillus sinduriensis BLB-1 = JCM 15800</name>
    <dbReference type="NCBI Taxonomy" id="1384057"/>
    <lineage>
        <taxon>Bacteria</taxon>
        <taxon>Bacillati</taxon>
        <taxon>Bacillota</taxon>
        <taxon>Bacilli</taxon>
        <taxon>Bacillales</taxon>
        <taxon>Caryophanaceae</taxon>
        <taxon>Ureibacillus</taxon>
    </lineage>
</organism>
<keyword evidence="4" id="KW-0143">Chaperone</keyword>
<dbReference type="Gene3D" id="2.30.290.10">
    <property type="entry name" value="BH3618-like"/>
    <property type="match status" value="1"/>
</dbReference>
<keyword evidence="2 4" id="KW-1005">Bacterial flagellum biogenesis</keyword>
<keyword evidence="6" id="KW-1185">Reference proteome</keyword>
<gene>
    <name evidence="4" type="primary">fliW</name>
    <name evidence="5" type="ORF">CD33_06425</name>
</gene>
<comment type="similarity">
    <text evidence="4">Belongs to the FliW family.</text>
</comment>
<dbReference type="HAMAP" id="MF_01185">
    <property type="entry name" value="FliW"/>
    <property type="match status" value="1"/>
</dbReference>
<dbReference type="PANTHER" id="PTHR39190:SF1">
    <property type="entry name" value="FLAGELLAR ASSEMBLY FACTOR FLIW"/>
    <property type="match status" value="1"/>
</dbReference>
<protein>
    <recommendedName>
        <fullName evidence="4">Flagellar assembly factor FliW</fullName>
    </recommendedName>
</protein>
<dbReference type="RefSeq" id="WP_036199103.1">
    <property type="nucleotide sequence ID" value="NZ_AVCY01000011.1"/>
</dbReference>
<evidence type="ECO:0000256" key="2">
    <source>
        <dbReference type="ARBA" id="ARBA00022795"/>
    </source>
</evidence>
<dbReference type="STRING" id="1384057.CD33_06425"/>
<comment type="function">
    <text evidence="4">Acts as an anti-CsrA protein, binds CsrA and prevents it from repressing translation of its target genes, one of which is flagellin. Binds to flagellin and participates in the assembly of the flagellum.</text>
</comment>
<keyword evidence="5" id="KW-0969">Cilium</keyword>
<keyword evidence="5" id="KW-0966">Cell projection</keyword>
<dbReference type="GO" id="GO:0044780">
    <property type="term" value="P:bacterial-type flagellum assembly"/>
    <property type="evidence" value="ECO:0007669"/>
    <property type="project" value="UniProtKB-UniRule"/>
</dbReference>
<dbReference type="SUPFAM" id="SSF141457">
    <property type="entry name" value="BH3618-like"/>
    <property type="match status" value="1"/>
</dbReference>
<proteinExistence type="inferred from homology"/>
<evidence type="ECO:0000313" key="5">
    <source>
        <dbReference type="EMBL" id="KGR76501.1"/>
    </source>
</evidence>
<name>A0A0A3HV74_9BACL</name>
<dbReference type="NCBIfam" id="NF009793">
    <property type="entry name" value="PRK13285.1-1"/>
    <property type="match status" value="1"/>
</dbReference>
<dbReference type="OrthoDB" id="9801235at2"/>
<evidence type="ECO:0000256" key="4">
    <source>
        <dbReference type="HAMAP-Rule" id="MF_01185"/>
    </source>
</evidence>
<comment type="subcellular location">
    <subcellularLocation>
        <location evidence="4">Cytoplasm</location>
    </subcellularLocation>
</comment>
<dbReference type="GO" id="GO:0006417">
    <property type="term" value="P:regulation of translation"/>
    <property type="evidence" value="ECO:0007669"/>
    <property type="project" value="UniProtKB-KW"/>
</dbReference>
<accession>A0A0A3HV74</accession>
<dbReference type="InterPro" id="IPR003775">
    <property type="entry name" value="Flagellar_assembly_factor_FliW"/>
</dbReference>
<evidence type="ECO:0000256" key="1">
    <source>
        <dbReference type="ARBA" id="ARBA00022490"/>
    </source>
</evidence>
<dbReference type="PANTHER" id="PTHR39190">
    <property type="entry name" value="FLAGELLAR ASSEMBLY FACTOR FLIW"/>
    <property type="match status" value="1"/>
</dbReference>
<comment type="subunit">
    <text evidence="4">Interacts with translational regulator CsrA and flagellin(s).</text>
</comment>
<dbReference type="EMBL" id="JPVO01000045">
    <property type="protein sequence ID" value="KGR76501.1"/>
    <property type="molecule type" value="Genomic_DNA"/>
</dbReference>
<dbReference type="GO" id="GO:0005737">
    <property type="term" value="C:cytoplasm"/>
    <property type="evidence" value="ECO:0007669"/>
    <property type="project" value="UniProtKB-SubCell"/>
</dbReference>
<evidence type="ECO:0000256" key="3">
    <source>
        <dbReference type="ARBA" id="ARBA00022845"/>
    </source>
</evidence>
<evidence type="ECO:0000313" key="6">
    <source>
        <dbReference type="Proteomes" id="UP000030408"/>
    </source>
</evidence>
<comment type="caution">
    <text evidence="5">The sequence shown here is derived from an EMBL/GenBank/DDBJ whole genome shotgun (WGS) entry which is preliminary data.</text>
</comment>
<keyword evidence="3 4" id="KW-0810">Translation regulation</keyword>
<sequence>MNIETKFLGQVEIKEDEMLTFEYGLPGFPELKKFVLLSLDADLPLAVLQSIDEAQVGFVVAYPFLFKKDYVFDISDEDKEDLKIESEEDVIAYSIVTLKETFPESTLNLLAPVLINKNKKLGKQVVLQDNAAYPLRFPIGSLEGSAK</sequence>